<dbReference type="OrthoDB" id="1689567at2759"/>
<feature type="compositionally biased region" description="Basic and acidic residues" evidence="7">
    <location>
        <begin position="1479"/>
        <end position="1491"/>
    </location>
</feature>
<evidence type="ECO:0000256" key="3">
    <source>
        <dbReference type="ARBA" id="ARBA00022448"/>
    </source>
</evidence>
<feature type="transmembrane region" description="Helical" evidence="8">
    <location>
        <begin position="6"/>
        <end position="28"/>
    </location>
</feature>
<keyword evidence="13" id="KW-1185">Reference proteome</keyword>
<proteinExistence type="inferred from homology"/>
<evidence type="ECO:0000313" key="13">
    <source>
        <dbReference type="Proteomes" id="UP000650467"/>
    </source>
</evidence>
<dbReference type="PANTHER" id="PTHR13018">
    <property type="entry name" value="PROBABLE MEMBRANE PROTEIN DUF221-RELATED"/>
    <property type="match status" value="1"/>
</dbReference>
<feature type="compositionally biased region" description="Basic and acidic residues" evidence="7">
    <location>
        <begin position="1505"/>
        <end position="1517"/>
    </location>
</feature>
<feature type="transmembrane region" description="Helical" evidence="8">
    <location>
        <begin position="1055"/>
        <end position="1081"/>
    </location>
</feature>
<feature type="transmembrane region" description="Helical" evidence="8">
    <location>
        <begin position="1286"/>
        <end position="1307"/>
    </location>
</feature>
<evidence type="ECO:0000313" key="12">
    <source>
        <dbReference type="EMBL" id="KAG2428163.1"/>
    </source>
</evidence>
<comment type="subcellular location">
    <subcellularLocation>
        <location evidence="1">Membrane</location>
        <topology evidence="1">Multi-pass membrane protein</topology>
    </subcellularLocation>
</comment>
<keyword evidence="4 8" id="KW-0812">Transmembrane</keyword>
<evidence type="ECO:0000256" key="5">
    <source>
        <dbReference type="ARBA" id="ARBA00022989"/>
    </source>
</evidence>
<feature type="transmembrane region" description="Helical" evidence="8">
    <location>
        <begin position="1011"/>
        <end position="1035"/>
    </location>
</feature>
<evidence type="ECO:0000256" key="8">
    <source>
        <dbReference type="SAM" id="Phobius"/>
    </source>
</evidence>
<sequence>MAADSAAVLTCFLLNLYVCLGCFALFTFMRVRPWAKRFFGSRRYSKEVDIKPKRLSNFLLGWIKPVMLYKEEDIIDEAGLDAAMYLRVVWFGMELFFVLTLVCIPLVLPPNMTGSEIERLLAEEEALHANTTVAANTTIFASDLTVSYPTSADSTTMEIAGFTNARITFNGSNTDILINQTYNYVVAGNGTANFTGTNIDTGVVTYMFLQRTVLSVHAPWLLAAGSRGIPNGTVFNQTGDEVLLVALTSPNSDTSMTVNGVEFKFTNFDKYSLSNVSPGSEVMWCHMVAVYIVAIFVIWRLRTYNLQSVYLRLLFLGNARRGGPSHTVLVTDVPYVAEAVGKALRAEEYRKRFHMPPLAPADAAAAAAASGAPSAAASRKHLAGAATPPPPPLKSALKTGGAATTSGGAARPLADIDDDSGGDSSGISSTDVVLHKEATKPGAATPNQQQHAAAARAPKSGPGSVAGGGKGDATPAGAAGTAGGPEAAGLSFRLKMLGADLDECLQYRLEDSAVDPAFASTGGKLEVPRTGRTAEQLLTDLQREEPEPTWLPAGYGVDTRVLKPDRRALKRFRYDVKKMKVRSDTAAAGKKVVLAAKAAETVAQAAVHNIEEGLHKSGKATPTRRSSGGGGGGQQQQHQGSGKRSRTYEVAGVLVEEDDEEEEDAKSVAGAGKAAAAAPPPPLPQKAASLKQQQLSVKNGAAVADGGKAAAVAAATAAAAAAGRDDGDSDGDGEGEEDTGKPQGPVGAAAMDPIVQAKAKLQAGLTPQQMVAREFALVYQPYNIAAVNMIQDTSALEPLVEEYNQITQALEDYLDMAKLRLKLRKELPVEQVRIWPKLQGEGVWPRVRLEMSRVLRAQFAFEAEECVRRWHVMEEELKAEEDPKEKTRIEVRLDALRKEREALPGREAAAVAALEAIPDKKLTVKVDAVTYWVARLKYLRERIRTEQAVAGRKVAPSAFVTFNTRMAQGVASNSLHAHDETVWRITGAPAPNEVVWRNLPMTYPVRSGRLYILWVVFWLMALFFMIPISAIQALIEVPKLASVPVLGDIVTAPVISQFIQAIIPGLVLKIFLAIVPHILWAMALMSGSTALSEIDFGVVSRFYMFQVIVVFFGCIIAGSFFNQLKQWVEDPASVINTLGKSIPMTATFFITYLFINGMGAKSIGFVRLPGFIVFWILSKFAGSPRARERMWMNQSQRYGILVPDHSIAILLGLVFCCMNPIVCPAALAYFIVACVGERYNFIYVYRQPYESAGRMWKTVYNQIMTGLYIMLLTMFALLAIKRFKWVFFMLPIIFAAIISHMATLSLYNRPWSVTALHDAAEMDMLEADQRREQLLAAAREERKKAKEAQRRRYEQASIEAERADQPPPDRSKFFVPISAGPAELLLKESLRGEGFALNSAEKKEIADMYRNPGFTMPLELIEEVEKLARVVQLLLPPLNQFVREYKTYRRALKAAQLKKSTEAPPPAPHMPEDLTIFDNDPRLLGLDRELADGGGGDEDETSSLGERDSAGGLRDGELSPLPPAPPLPVSAPASAAGPQSRR</sequence>
<keyword evidence="5 8" id="KW-1133">Transmembrane helix</keyword>
<feature type="compositionally biased region" description="Low complexity" evidence="7">
    <location>
        <begin position="472"/>
        <end position="483"/>
    </location>
</feature>
<dbReference type="Pfam" id="PF14703">
    <property type="entry name" value="PHM7_cyt"/>
    <property type="match status" value="1"/>
</dbReference>
<evidence type="ECO:0000256" key="1">
    <source>
        <dbReference type="ARBA" id="ARBA00004141"/>
    </source>
</evidence>
<dbReference type="InterPro" id="IPR003864">
    <property type="entry name" value="CSC1/OSCA1-like_7TM"/>
</dbReference>
<feature type="transmembrane region" description="Helical" evidence="8">
    <location>
        <begin position="1102"/>
        <end position="1121"/>
    </location>
</feature>
<feature type="region of interest" description="Disordered" evidence="7">
    <location>
        <begin position="441"/>
        <end position="483"/>
    </location>
</feature>
<feature type="transmembrane region" description="Helical" evidence="8">
    <location>
        <begin position="88"/>
        <end position="108"/>
    </location>
</feature>
<feature type="compositionally biased region" description="Acidic residues" evidence="7">
    <location>
        <begin position="727"/>
        <end position="737"/>
    </location>
</feature>
<dbReference type="InterPro" id="IPR032880">
    <property type="entry name" value="CSC1/OSCA1-like_N"/>
</dbReference>
<feature type="domain" description="CSC1/OSCA1-like N-terminal transmembrane" evidence="10">
    <location>
        <begin position="8"/>
        <end position="122"/>
    </location>
</feature>
<dbReference type="InterPro" id="IPR027815">
    <property type="entry name" value="CSC1/OSCA1-like_cyt"/>
</dbReference>
<feature type="region of interest" description="Disordered" evidence="7">
    <location>
        <begin position="1339"/>
        <end position="1370"/>
    </location>
</feature>
<protein>
    <recommendedName>
        <fullName evidence="14">ERD4-related membrane protein</fullName>
    </recommendedName>
</protein>
<gene>
    <name evidence="12" type="ORF">HXX76_011843</name>
</gene>
<feature type="transmembrane region" description="Helical" evidence="8">
    <location>
        <begin position="1258"/>
        <end position="1280"/>
    </location>
</feature>
<dbReference type="InterPro" id="IPR045122">
    <property type="entry name" value="Csc1-like"/>
</dbReference>
<dbReference type="EMBL" id="JAEHOC010000036">
    <property type="protein sequence ID" value="KAG2428163.1"/>
    <property type="molecule type" value="Genomic_DNA"/>
</dbReference>
<feature type="transmembrane region" description="Helical" evidence="8">
    <location>
        <begin position="1149"/>
        <end position="1177"/>
    </location>
</feature>
<organism evidence="12 13">
    <name type="scientific">Chlamydomonas incerta</name>
    <dbReference type="NCBI Taxonomy" id="51695"/>
    <lineage>
        <taxon>Eukaryota</taxon>
        <taxon>Viridiplantae</taxon>
        <taxon>Chlorophyta</taxon>
        <taxon>core chlorophytes</taxon>
        <taxon>Chlorophyceae</taxon>
        <taxon>CS clade</taxon>
        <taxon>Chlamydomonadales</taxon>
        <taxon>Chlamydomonadaceae</taxon>
        <taxon>Chlamydomonas</taxon>
    </lineage>
</organism>
<keyword evidence="3" id="KW-0813">Transport</keyword>
<dbReference type="Pfam" id="PF02714">
    <property type="entry name" value="RSN1_7TM"/>
    <property type="match status" value="1"/>
</dbReference>
<evidence type="ECO:0000256" key="2">
    <source>
        <dbReference type="ARBA" id="ARBA00007779"/>
    </source>
</evidence>
<evidence type="ECO:0000256" key="6">
    <source>
        <dbReference type="ARBA" id="ARBA00023136"/>
    </source>
</evidence>
<feature type="compositionally biased region" description="Low complexity" evidence="7">
    <location>
        <begin position="667"/>
        <end position="677"/>
    </location>
</feature>
<dbReference type="GO" id="GO:0005227">
    <property type="term" value="F:calcium-activated cation channel activity"/>
    <property type="evidence" value="ECO:0007669"/>
    <property type="project" value="InterPro"/>
</dbReference>
<feature type="region of interest" description="Disordered" evidence="7">
    <location>
        <begin position="722"/>
        <end position="748"/>
    </location>
</feature>
<evidence type="ECO:0000259" key="10">
    <source>
        <dbReference type="Pfam" id="PF13967"/>
    </source>
</evidence>
<evidence type="ECO:0000256" key="4">
    <source>
        <dbReference type="ARBA" id="ARBA00022692"/>
    </source>
</evidence>
<feature type="compositionally biased region" description="Acidic residues" evidence="7">
    <location>
        <begin position="655"/>
        <end position="664"/>
    </location>
</feature>
<feature type="compositionally biased region" description="Pro residues" evidence="7">
    <location>
        <begin position="1520"/>
        <end position="1529"/>
    </location>
</feature>
<feature type="compositionally biased region" description="Low complexity" evidence="7">
    <location>
        <begin position="1530"/>
        <end position="1542"/>
    </location>
</feature>
<dbReference type="Pfam" id="PF13967">
    <property type="entry name" value="RSN1_TM"/>
    <property type="match status" value="1"/>
</dbReference>
<feature type="transmembrane region" description="Helical" evidence="8">
    <location>
        <begin position="1198"/>
        <end position="1221"/>
    </location>
</feature>
<accession>A0A835SR25</accession>
<name>A0A835SR25_CHLIN</name>
<feature type="domain" description="CSC1/OSCA1-like cytosolic" evidence="11">
    <location>
        <begin position="771"/>
        <end position="998"/>
    </location>
</feature>
<evidence type="ECO:0000256" key="7">
    <source>
        <dbReference type="SAM" id="MobiDB-lite"/>
    </source>
</evidence>
<feature type="region of interest" description="Disordered" evidence="7">
    <location>
        <begin position="610"/>
        <end position="692"/>
    </location>
</feature>
<feature type="domain" description="CSC1/OSCA1-like 7TM region" evidence="9">
    <location>
        <begin position="1011"/>
        <end position="1277"/>
    </location>
</feature>
<feature type="region of interest" description="Disordered" evidence="7">
    <location>
        <begin position="378"/>
        <end position="429"/>
    </location>
</feature>
<dbReference type="GO" id="GO:0005886">
    <property type="term" value="C:plasma membrane"/>
    <property type="evidence" value="ECO:0007669"/>
    <property type="project" value="TreeGrafter"/>
</dbReference>
<comment type="caution">
    <text evidence="12">The sequence shown here is derived from an EMBL/GenBank/DDBJ whole genome shotgun (WGS) entry which is preliminary data.</text>
</comment>
<evidence type="ECO:0000259" key="9">
    <source>
        <dbReference type="Pfam" id="PF02714"/>
    </source>
</evidence>
<comment type="similarity">
    <text evidence="2">Belongs to the CSC1 (TC 1.A.17) family.</text>
</comment>
<feature type="compositionally biased region" description="Low complexity" evidence="7">
    <location>
        <begin position="399"/>
        <end position="410"/>
    </location>
</feature>
<keyword evidence="6 8" id="KW-0472">Membrane</keyword>
<evidence type="ECO:0000259" key="11">
    <source>
        <dbReference type="Pfam" id="PF14703"/>
    </source>
</evidence>
<dbReference type="PANTHER" id="PTHR13018:SF5">
    <property type="entry name" value="RE44586P"/>
    <property type="match status" value="1"/>
</dbReference>
<evidence type="ECO:0008006" key="14">
    <source>
        <dbReference type="Google" id="ProtNLM"/>
    </source>
</evidence>
<reference evidence="12" key="1">
    <citation type="journal article" date="2020" name="bioRxiv">
        <title>Comparative genomics of Chlamydomonas.</title>
        <authorList>
            <person name="Craig R.J."/>
            <person name="Hasan A.R."/>
            <person name="Ness R.W."/>
            <person name="Keightley P.D."/>
        </authorList>
    </citation>
    <scope>NUCLEOTIDE SEQUENCE</scope>
    <source>
        <strain evidence="12">SAG 7.73</strain>
    </source>
</reference>
<feature type="region of interest" description="Disordered" evidence="7">
    <location>
        <begin position="1456"/>
        <end position="1542"/>
    </location>
</feature>
<dbReference type="Proteomes" id="UP000650467">
    <property type="component" value="Unassembled WGS sequence"/>
</dbReference>